<organism evidence="5 6">
    <name type="scientific">Muricoprocola aceti</name>
    <dbReference type="NCBI Taxonomy" id="2981772"/>
    <lineage>
        <taxon>Bacteria</taxon>
        <taxon>Bacillati</taxon>
        <taxon>Bacillota</taxon>
        <taxon>Clostridia</taxon>
        <taxon>Lachnospirales</taxon>
        <taxon>Lachnospiraceae</taxon>
        <taxon>Muricoprocola</taxon>
    </lineage>
</organism>
<dbReference type="EMBL" id="JAOQKE010000012">
    <property type="protein sequence ID" value="MCU6725683.1"/>
    <property type="molecule type" value="Genomic_DNA"/>
</dbReference>
<evidence type="ECO:0000256" key="2">
    <source>
        <dbReference type="ARBA" id="ARBA00023125"/>
    </source>
</evidence>
<dbReference type="PRINTS" id="PR00598">
    <property type="entry name" value="HTHMARR"/>
</dbReference>
<evidence type="ECO:0000256" key="3">
    <source>
        <dbReference type="ARBA" id="ARBA00023163"/>
    </source>
</evidence>
<sequence>MPMPEHIGIYINAASKHIRRHLDSIFYEYEHLTGTQACVLGEISHADQEGWPYYQKNIEHHFGMRRSSANSLISSMEQNGYLTRAPVKEDARLKRLVLTEKGQKTSNNIKQRLDDFEASLSALYTTEEQAELLSLLKRLIDQVPDPKCTSCSNSTHQERM</sequence>
<keyword evidence="1" id="KW-0805">Transcription regulation</keyword>
<dbReference type="SUPFAM" id="SSF46785">
    <property type="entry name" value="Winged helix' DNA-binding domain"/>
    <property type="match status" value="1"/>
</dbReference>
<dbReference type="PROSITE" id="PS50995">
    <property type="entry name" value="HTH_MARR_2"/>
    <property type="match status" value="1"/>
</dbReference>
<dbReference type="InterPro" id="IPR036390">
    <property type="entry name" value="WH_DNA-bd_sf"/>
</dbReference>
<evidence type="ECO:0000259" key="4">
    <source>
        <dbReference type="PROSITE" id="PS50995"/>
    </source>
</evidence>
<dbReference type="PANTHER" id="PTHR42756">
    <property type="entry name" value="TRANSCRIPTIONAL REGULATOR, MARR"/>
    <property type="match status" value="1"/>
</dbReference>
<evidence type="ECO:0000313" key="5">
    <source>
        <dbReference type="EMBL" id="MCU6725683.1"/>
    </source>
</evidence>
<dbReference type="Gene3D" id="1.10.10.10">
    <property type="entry name" value="Winged helix-like DNA-binding domain superfamily/Winged helix DNA-binding domain"/>
    <property type="match status" value="1"/>
</dbReference>
<dbReference type="Proteomes" id="UP001652338">
    <property type="component" value="Unassembled WGS sequence"/>
</dbReference>
<evidence type="ECO:0000313" key="6">
    <source>
        <dbReference type="Proteomes" id="UP001652338"/>
    </source>
</evidence>
<keyword evidence="6" id="KW-1185">Reference proteome</keyword>
<reference evidence="5 6" key="1">
    <citation type="journal article" date="2021" name="ISME Commun">
        <title>Automated analysis of genomic sequences facilitates high-throughput and comprehensive description of bacteria.</title>
        <authorList>
            <person name="Hitch T.C.A."/>
        </authorList>
    </citation>
    <scope>NUCLEOTIDE SEQUENCE [LARGE SCALE GENOMIC DNA]</scope>
    <source>
        <strain evidence="5 6">Sanger_29</strain>
    </source>
</reference>
<proteinExistence type="predicted"/>
<dbReference type="PANTHER" id="PTHR42756:SF1">
    <property type="entry name" value="TRANSCRIPTIONAL REPRESSOR OF EMRAB OPERON"/>
    <property type="match status" value="1"/>
</dbReference>
<name>A0ABT2SMD9_9FIRM</name>
<keyword evidence="3" id="KW-0804">Transcription</keyword>
<dbReference type="RefSeq" id="WP_262654948.1">
    <property type="nucleotide sequence ID" value="NZ_JAOQKE010000012.1"/>
</dbReference>
<accession>A0ABT2SMD9</accession>
<protein>
    <submittedName>
        <fullName evidence="5">MarR family winged helix-turn-helix transcriptional regulator</fullName>
    </submittedName>
</protein>
<comment type="caution">
    <text evidence="5">The sequence shown here is derived from an EMBL/GenBank/DDBJ whole genome shotgun (WGS) entry which is preliminary data.</text>
</comment>
<dbReference type="Pfam" id="PF12802">
    <property type="entry name" value="MarR_2"/>
    <property type="match status" value="1"/>
</dbReference>
<gene>
    <name evidence="5" type="ORF">OCV47_10025</name>
</gene>
<evidence type="ECO:0000256" key="1">
    <source>
        <dbReference type="ARBA" id="ARBA00023015"/>
    </source>
</evidence>
<dbReference type="InterPro" id="IPR036388">
    <property type="entry name" value="WH-like_DNA-bd_sf"/>
</dbReference>
<dbReference type="InterPro" id="IPR000835">
    <property type="entry name" value="HTH_MarR-typ"/>
</dbReference>
<keyword evidence="2" id="KW-0238">DNA-binding</keyword>
<feature type="domain" description="HTH marR-type" evidence="4">
    <location>
        <begin position="4"/>
        <end position="141"/>
    </location>
</feature>
<dbReference type="SMART" id="SM00347">
    <property type="entry name" value="HTH_MARR"/>
    <property type="match status" value="1"/>
</dbReference>